<dbReference type="InterPro" id="IPR008258">
    <property type="entry name" value="Transglycosylase_SLT_dom_1"/>
</dbReference>
<accession>A0A2P6MEV1</accession>
<dbReference type="SUPFAM" id="SSF53955">
    <property type="entry name" value="Lysozyme-like"/>
    <property type="match status" value="1"/>
</dbReference>
<dbReference type="OrthoDB" id="9815002at2"/>
<feature type="region of interest" description="Disordered" evidence="1">
    <location>
        <begin position="53"/>
        <end position="79"/>
    </location>
</feature>
<dbReference type="PANTHER" id="PTHR37423">
    <property type="entry name" value="SOLUBLE LYTIC MUREIN TRANSGLYCOSYLASE-RELATED"/>
    <property type="match status" value="1"/>
</dbReference>
<gene>
    <name evidence="3" type="ORF">C6I21_13120</name>
</gene>
<evidence type="ECO:0000313" key="4">
    <source>
        <dbReference type="Proteomes" id="UP000243650"/>
    </source>
</evidence>
<keyword evidence="4" id="KW-1185">Reference proteome</keyword>
<sequence length="201" mass="21492">MIDPTFLHQSYQIKMMQQWSRMQEGAMKQNNGDNKLYSFAELLAESKGQQAAASSSPLQASPAATAAASSTPAPSSVHDMINQTADKHGVDRALVHAVIKQESNYKTDAVSHAGARGLMQLMPATARGLGVTDSFNPAQNVDAGTRYLKQMLNKYNGNVSLALAAYNAGPGNVDKHGGIPPFKETQAYVPKVLANYDAARV</sequence>
<dbReference type="EMBL" id="PVNS01000012">
    <property type="protein sequence ID" value="PRO64845.1"/>
    <property type="molecule type" value="Genomic_DNA"/>
</dbReference>
<evidence type="ECO:0000313" key="3">
    <source>
        <dbReference type="EMBL" id="PRO64845.1"/>
    </source>
</evidence>
<comment type="caution">
    <text evidence="3">The sequence shown here is derived from an EMBL/GenBank/DDBJ whole genome shotgun (WGS) entry which is preliminary data.</text>
</comment>
<evidence type="ECO:0000256" key="1">
    <source>
        <dbReference type="SAM" id="MobiDB-lite"/>
    </source>
</evidence>
<dbReference type="Proteomes" id="UP000243650">
    <property type="component" value="Unassembled WGS sequence"/>
</dbReference>
<evidence type="ECO:0000259" key="2">
    <source>
        <dbReference type="Pfam" id="PF01464"/>
    </source>
</evidence>
<proteinExistence type="predicted"/>
<reference evidence="3 4" key="1">
    <citation type="submission" date="2018-03" db="EMBL/GenBank/DDBJ databases">
        <title>Bacillus urumqiensis sp. nov., a moderately haloalkaliphilic bacterium isolated from a salt lake.</title>
        <authorList>
            <person name="Zhao B."/>
            <person name="Liao Z."/>
        </authorList>
    </citation>
    <scope>NUCLEOTIDE SEQUENCE [LARGE SCALE GENOMIC DNA]</scope>
    <source>
        <strain evidence="3 4">BZ-SZ-XJ18</strain>
    </source>
</reference>
<feature type="domain" description="Transglycosylase SLT" evidence="2">
    <location>
        <begin position="80"/>
        <end position="187"/>
    </location>
</feature>
<dbReference type="AlphaFoldDB" id="A0A2P6MEV1"/>
<dbReference type="CDD" id="cd00254">
    <property type="entry name" value="LT-like"/>
    <property type="match status" value="1"/>
</dbReference>
<organism evidence="3 4">
    <name type="scientific">Alkalicoccus urumqiensis</name>
    <name type="common">Bacillus urumqiensis</name>
    <dbReference type="NCBI Taxonomy" id="1548213"/>
    <lineage>
        <taxon>Bacteria</taxon>
        <taxon>Bacillati</taxon>
        <taxon>Bacillota</taxon>
        <taxon>Bacilli</taxon>
        <taxon>Bacillales</taxon>
        <taxon>Bacillaceae</taxon>
        <taxon>Alkalicoccus</taxon>
    </lineage>
</organism>
<dbReference type="Gene3D" id="1.10.530.10">
    <property type="match status" value="1"/>
</dbReference>
<protein>
    <recommendedName>
        <fullName evidence="2">Transglycosylase SLT domain-containing protein</fullName>
    </recommendedName>
</protein>
<dbReference type="Pfam" id="PF01464">
    <property type="entry name" value="SLT"/>
    <property type="match status" value="1"/>
</dbReference>
<dbReference type="InterPro" id="IPR023346">
    <property type="entry name" value="Lysozyme-like_dom_sf"/>
</dbReference>
<name>A0A2P6MEV1_ALKUR</name>
<dbReference type="PANTHER" id="PTHR37423:SF2">
    <property type="entry name" value="MEMBRANE-BOUND LYTIC MUREIN TRANSGLYCOSYLASE C"/>
    <property type="match status" value="1"/>
</dbReference>
<dbReference type="RefSeq" id="WP_105959940.1">
    <property type="nucleotide sequence ID" value="NZ_PVNS01000012.1"/>
</dbReference>
<feature type="compositionally biased region" description="Low complexity" evidence="1">
    <location>
        <begin position="53"/>
        <end position="76"/>
    </location>
</feature>